<feature type="domain" description="Putative plant transposon protein" evidence="2">
    <location>
        <begin position="76"/>
        <end position="212"/>
    </location>
</feature>
<keyword evidence="4" id="KW-1185">Reference proteome</keyword>
<evidence type="ECO:0000256" key="1">
    <source>
        <dbReference type="SAM" id="MobiDB-lite"/>
    </source>
</evidence>
<dbReference type="EMBL" id="CAMAPE010000005">
    <property type="protein sequence ID" value="CAH9067882.1"/>
    <property type="molecule type" value="Genomic_DNA"/>
</dbReference>
<accession>A0A9P0YM55</accession>
<dbReference type="AlphaFoldDB" id="A0A9P0YM55"/>
<gene>
    <name evidence="3" type="ORF">CEURO_LOCUS2646</name>
</gene>
<sequence>MVPRTSSGKLHNMGRSMAPKRGKGASSSSSSSVPRFTSPENEAWYETRKKWKIVIEKTVDPQLNELYRISEAFDVLGWAIMLTLTGAYYPRLVREFYANIERKNDPYGDIESTVKGTKITVSERRLCNLLNIVDVGTPFSMNSQVVLSDLDYDEIRAMQLSGVNEDLRAKTLNVRERLIVYLLGFNILPRASDTHLIRRVDLYLLHKMVTGLGQIRGVPLA</sequence>
<feature type="non-terminal residue" evidence="3">
    <location>
        <position position="221"/>
    </location>
</feature>
<comment type="caution">
    <text evidence="3">The sequence shown here is derived from an EMBL/GenBank/DDBJ whole genome shotgun (WGS) entry which is preliminary data.</text>
</comment>
<reference evidence="3" key="1">
    <citation type="submission" date="2022-07" db="EMBL/GenBank/DDBJ databases">
        <authorList>
            <person name="Macas J."/>
            <person name="Novak P."/>
            <person name="Neumann P."/>
        </authorList>
    </citation>
    <scope>NUCLEOTIDE SEQUENCE</scope>
</reference>
<organism evidence="3 4">
    <name type="scientific">Cuscuta europaea</name>
    <name type="common">European dodder</name>
    <dbReference type="NCBI Taxonomy" id="41803"/>
    <lineage>
        <taxon>Eukaryota</taxon>
        <taxon>Viridiplantae</taxon>
        <taxon>Streptophyta</taxon>
        <taxon>Embryophyta</taxon>
        <taxon>Tracheophyta</taxon>
        <taxon>Spermatophyta</taxon>
        <taxon>Magnoliopsida</taxon>
        <taxon>eudicotyledons</taxon>
        <taxon>Gunneridae</taxon>
        <taxon>Pentapetalae</taxon>
        <taxon>asterids</taxon>
        <taxon>lamiids</taxon>
        <taxon>Solanales</taxon>
        <taxon>Convolvulaceae</taxon>
        <taxon>Cuscuteae</taxon>
        <taxon>Cuscuta</taxon>
        <taxon>Cuscuta subgen. Cuscuta</taxon>
    </lineage>
</organism>
<evidence type="ECO:0000259" key="2">
    <source>
        <dbReference type="Pfam" id="PF20167"/>
    </source>
</evidence>
<protein>
    <recommendedName>
        <fullName evidence="2">Putative plant transposon protein domain-containing protein</fullName>
    </recommendedName>
</protein>
<evidence type="ECO:0000313" key="3">
    <source>
        <dbReference type="EMBL" id="CAH9067882.1"/>
    </source>
</evidence>
<dbReference type="Proteomes" id="UP001152484">
    <property type="component" value="Unassembled WGS sequence"/>
</dbReference>
<evidence type="ECO:0000313" key="4">
    <source>
        <dbReference type="Proteomes" id="UP001152484"/>
    </source>
</evidence>
<dbReference type="Pfam" id="PF20167">
    <property type="entry name" value="Transposase_32"/>
    <property type="match status" value="1"/>
</dbReference>
<name>A0A9P0YM55_CUSEU</name>
<dbReference type="InterPro" id="IPR046796">
    <property type="entry name" value="Transposase_32_dom"/>
</dbReference>
<feature type="region of interest" description="Disordered" evidence="1">
    <location>
        <begin position="1"/>
        <end position="37"/>
    </location>
</feature>
<dbReference type="OrthoDB" id="848707at2759"/>
<proteinExistence type="predicted"/>